<dbReference type="CDD" id="cd02791">
    <property type="entry name" value="MopB_CT_Nitrate-R-NapA-like"/>
    <property type="match status" value="1"/>
</dbReference>
<evidence type="ECO:0000256" key="1">
    <source>
        <dbReference type="ARBA" id="ARBA00001942"/>
    </source>
</evidence>
<evidence type="ECO:0000256" key="3">
    <source>
        <dbReference type="ARBA" id="ARBA00008747"/>
    </source>
</evidence>
<comment type="similarity">
    <text evidence="3">Belongs to the prokaryotic molybdopterin-containing oxidoreductase family. NasA/NapA/NarB subfamily.</text>
</comment>
<keyword evidence="6" id="KW-0479">Metal-binding</keyword>
<comment type="caution">
    <text evidence="12">The sequence shown here is derived from an EMBL/GenBank/DDBJ whole genome shotgun (WGS) entry which is preliminary data.</text>
</comment>
<evidence type="ECO:0000256" key="10">
    <source>
        <dbReference type="ARBA" id="ARBA00023063"/>
    </source>
</evidence>
<proteinExistence type="inferred from homology"/>
<evidence type="ECO:0000256" key="6">
    <source>
        <dbReference type="ARBA" id="ARBA00022723"/>
    </source>
</evidence>
<dbReference type="Pfam" id="PF00384">
    <property type="entry name" value="Molybdopterin"/>
    <property type="match status" value="1"/>
</dbReference>
<dbReference type="PANTHER" id="PTHR43105">
    <property type="entry name" value="RESPIRATORY NITRATE REDUCTASE"/>
    <property type="match status" value="1"/>
</dbReference>
<feature type="domain" description="4Fe-4S Mo/W bis-MGD-type" evidence="11">
    <location>
        <begin position="1"/>
        <end position="57"/>
    </location>
</feature>
<keyword evidence="9" id="KW-0411">Iron-sulfur</keyword>
<dbReference type="GO" id="GO:0016491">
    <property type="term" value="F:oxidoreductase activity"/>
    <property type="evidence" value="ECO:0007669"/>
    <property type="project" value="UniProtKB-KW"/>
</dbReference>
<dbReference type="Gene3D" id="3.40.50.740">
    <property type="match status" value="1"/>
</dbReference>
<dbReference type="GO" id="GO:0045333">
    <property type="term" value="P:cellular respiration"/>
    <property type="evidence" value="ECO:0007669"/>
    <property type="project" value="UniProtKB-ARBA"/>
</dbReference>
<evidence type="ECO:0000256" key="9">
    <source>
        <dbReference type="ARBA" id="ARBA00023014"/>
    </source>
</evidence>
<dbReference type="PROSITE" id="PS51669">
    <property type="entry name" value="4FE4S_MOW_BIS_MGD"/>
    <property type="match status" value="1"/>
</dbReference>
<dbReference type="InterPro" id="IPR041957">
    <property type="entry name" value="CT_Nitrate-R-NapA-like"/>
</dbReference>
<keyword evidence="13" id="KW-1185">Reference proteome</keyword>
<keyword evidence="7" id="KW-0560">Oxidoreductase</keyword>
<dbReference type="Gene3D" id="2.40.40.20">
    <property type="match status" value="1"/>
</dbReference>
<dbReference type="InterPro" id="IPR009010">
    <property type="entry name" value="Asp_de-COase-like_dom_sf"/>
</dbReference>
<comment type="cofactor">
    <cofactor evidence="2">
        <name>[4Fe-4S] cluster</name>
        <dbReference type="ChEBI" id="CHEBI:49883"/>
    </cofactor>
</comment>
<sequence>MSRVRTTCPYCGVGCGLVAEHLPEGGVRVSADADHPANLGRICVKGAALGDTLGLAGRQLYPEVDGGRVPWDAALETAARKLQETVREHGPQAVAFYASGQLLTEDYYVANKLMKGFIGAGNIDTNSRLCMASAVVGYKRAFGADVVPCSYRDLEQTDLIVLVGSNAAWTHPVLYQRIAQAKQDNPALQVVVVDPRRTATCDIADLHLRLAPGSDAGLYAGLLRAVCEQRPLAAAQFAGQEAALASAQGWSVDNVAHYCDLDRDVVTDFYRRFVTAPRAMTLYTMGINQSSTGSDKCNAIINAHLASGQIGRVGCGPFSLTGQPNAMGGREVGGLANQLACHMQFVPQDIARLGRFWGSERIAATPGLMAVELFDAIERGEVKAVWIMGTNPAVSLPDSDKVNRALAACPLVIVSEVSAGTDTGRHAHICFPALAWGEKNGTVTNSERRISRQRPFMPPPGEARADWWILAQVARGMGYGAAFGWQHPHEIFCEHAALSGFENAGRRAFDISGLADLTREQYDQLSPVQWPVNAAHPQGSERMLNEGRGWGVETRLTMVPVTPQRYREANAPGLVLNTGRYRDQWHTMTRTGTVPRLMQHSPLPRVAIHPEDARRCRVTDGQPVKLTSPCGTMTGFAQLTDDQAPGTLFAPMHWNRQFASESGVNSLVAGHCDPHSGQPESKQTAVTLSGWTPTWQGWLFSREPPALPTSISRWRLAQAGVTWLRLASDTPDCGSVQAWAAARGWQLQVAQGEGMCHLLAWQQGELQLALYVGSRCPEVDSDAVLAAFAIPPADPAARHALLAGRAAQPAAAAGRMVCSCMQVGENAIREAIEQGCDSAAALGRALRCGTHCGSCIPELRAILAQRVRVTDRSDQSAR</sequence>
<evidence type="ECO:0000256" key="2">
    <source>
        <dbReference type="ARBA" id="ARBA00001966"/>
    </source>
</evidence>
<dbReference type="Gene3D" id="3.40.228.10">
    <property type="entry name" value="Dimethylsulfoxide Reductase, domain 2"/>
    <property type="match status" value="1"/>
</dbReference>
<name>A0A2P8VL03_9ENTR</name>
<dbReference type="Pfam" id="PF04879">
    <property type="entry name" value="Molybdop_Fe4S4"/>
    <property type="match status" value="1"/>
</dbReference>
<dbReference type="Proteomes" id="UP000240212">
    <property type="component" value="Unassembled WGS sequence"/>
</dbReference>
<evidence type="ECO:0000256" key="4">
    <source>
        <dbReference type="ARBA" id="ARBA00022485"/>
    </source>
</evidence>
<dbReference type="GO" id="GO:0043546">
    <property type="term" value="F:molybdopterin cofactor binding"/>
    <property type="evidence" value="ECO:0007669"/>
    <property type="project" value="InterPro"/>
</dbReference>
<evidence type="ECO:0000313" key="13">
    <source>
        <dbReference type="Proteomes" id="UP000240212"/>
    </source>
</evidence>
<comment type="cofactor">
    <cofactor evidence="1">
        <name>Mo-bis(molybdopterin guanine dinucleotide)</name>
        <dbReference type="ChEBI" id="CHEBI:60539"/>
    </cofactor>
</comment>
<organism evidence="12 13">
    <name type="scientific">Siccibacter turicensis</name>
    <dbReference type="NCBI Taxonomy" id="357233"/>
    <lineage>
        <taxon>Bacteria</taxon>
        <taxon>Pseudomonadati</taxon>
        <taxon>Pseudomonadota</taxon>
        <taxon>Gammaproteobacteria</taxon>
        <taxon>Enterobacterales</taxon>
        <taxon>Enterobacteriaceae</taxon>
        <taxon>Siccibacter</taxon>
    </lineage>
</organism>
<reference evidence="12 13" key="1">
    <citation type="submission" date="2018-03" db="EMBL/GenBank/DDBJ databases">
        <title>Draft genome sequence of the first documented clinical Siccibacter turicensis isolate in Austria.</title>
        <authorList>
            <person name="Lepuschitz S."/>
            <person name="Pekard-Amenitsch S."/>
            <person name="Haunold R."/>
            <person name="Schill S."/>
            <person name="Mach R."/>
            <person name="Allerberger F."/>
            <person name="Ruppitsch W."/>
            <person name="Forsythe S.J."/>
        </authorList>
    </citation>
    <scope>NUCLEOTIDE SEQUENCE [LARGE SCALE GENOMIC DNA]</scope>
    <source>
        <strain evidence="12 13">6100069499-17</strain>
    </source>
</reference>
<accession>A0A2P8VL03</accession>
<dbReference type="Pfam" id="PF01568">
    <property type="entry name" value="Molydop_binding"/>
    <property type="match status" value="1"/>
</dbReference>
<evidence type="ECO:0000313" key="12">
    <source>
        <dbReference type="EMBL" id="PSN08235.1"/>
    </source>
</evidence>
<dbReference type="InterPro" id="IPR041854">
    <property type="entry name" value="BFD-like_2Fe2S-bd_dom_sf"/>
</dbReference>
<gene>
    <name evidence="12" type="ORF">C7G83_08645</name>
</gene>
<dbReference type="InterPro" id="IPR050123">
    <property type="entry name" value="Prok_molybdopt-oxidoreductase"/>
</dbReference>
<dbReference type="PANTHER" id="PTHR43105:SF9">
    <property type="entry name" value="NADPH-FE(3+) OXIDOREDUCTASE SUBUNIT ALPHA"/>
    <property type="match status" value="1"/>
</dbReference>
<dbReference type="Gene3D" id="2.20.25.90">
    <property type="entry name" value="ADC-like domains"/>
    <property type="match status" value="1"/>
</dbReference>
<dbReference type="GO" id="GO:0046872">
    <property type="term" value="F:metal ion binding"/>
    <property type="evidence" value="ECO:0007669"/>
    <property type="project" value="UniProtKB-KW"/>
</dbReference>
<dbReference type="Pfam" id="PF04324">
    <property type="entry name" value="Fer2_BFD"/>
    <property type="match status" value="1"/>
</dbReference>
<dbReference type="SMART" id="SM00926">
    <property type="entry name" value="Molybdop_Fe4S4"/>
    <property type="match status" value="1"/>
</dbReference>
<dbReference type="InterPro" id="IPR027467">
    <property type="entry name" value="MopterinOxRdtase_cofactor_BS"/>
</dbReference>
<evidence type="ECO:0000256" key="5">
    <source>
        <dbReference type="ARBA" id="ARBA00022505"/>
    </source>
</evidence>
<dbReference type="GO" id="GO:0051539">
    <property type="term" value="F:4 iron, 4 sulfur cluster binding"/>
    <property type="evidence" value="ECO:0007669"/>
    <property type="project" value="UniProtKB-KW"/>
</dbReference>
<keyword evidence="8" id="KW-0408">Iron</keyword>
<protein>
    <submittedName>
        <fullName evidence="12">Nitrate reductase</fullName>
    </submittedName>
</protein>
<evidence type="ECO:0000256" key="8">
    <source>
        <dbReference type="ARBA" id="ARBA00023004"/>
    </source>
</evidence>
<dbReference type="InterPro" id="IPR006963">
    <property type="entry name" value="Mopterin_OxRdtase_4Fe-4S_dom"/>
</dbReference>
<dbReference type="InterPro" id="IPR007419">
    <property type="entry name" value="BFD-like_2Fe2S-bd_dom"/>
</dbReference>
<dbReference type="Gene3D" id="1.10.10.1100">
    <property type="entry name" value="BFD-like [2Fe-2S]-binding domain"/>
    <property type="match status" value="1"/>
</dbReference>
<dbReference type="AlphaFoldDB" id="A0A2P8VL03"/>
<evidence type="ECO:0000259" key="11">
    <source>
        <dbReference type="PROSITE" id="PS51669"/>
    </source>
</evidence>
<dbReference type="STRING" id="1388748.GCA_000463155_02699"/>
<dbReference type="OrthoDB" id="9816402at2"/>
<dbReference type="CDD" id="cd02754">
    <property type="entry name" value="MopB_Nitrate-R-NapA-like"/>
    <property type="match status" value="1"/>
</dbReference>
<keyword evidence="10" id="KW-0534">Nitrate assimilation</keyword>
<evidence type="ECO:0000256" key="7">
    <source>
        <dbReference type="ARBA" id="ARBA00023002"/>
    </source>
</evidence>
<dbReference type="SUPFAM" id="SSF53706">
    <property type="entry name" value="Formate dehydrogenase/DMSO reductase, domains 1-3"/>
    <property type="match status" value="1"/>
</dbReference>
<dbReference type="GO" id="GO:0042128">
    <property type="term" value="P:nitrate assimilation"/>
    <property type="evidence" value="ECO:0007669"/>
    <property type="project" value="UniProtKB-KW"/>
</dbReference>
<dbReference type="EMBL" id="PYEP01000003">
    <property type="protein sequence ID" value="PSN08235.1"/>
    <property type="molecule type" value="Genomic_DNA"/>
</dbReference>
<dbReference type="InterPro" id="IPR006657">
    <property type="entry name" value="MoPterin_dinucl-bd_dom"/>
</dbReference>
<dbReference type="RefSeq" id="WP_106876914.1">
    <property type="nucleotide sequence ID" value="NZ_PYEP01000003.1"/>
</dbReference>
<dbReference type="GO" id="GO:1990204">
    <property type="term" value="C:oxidoreductase complex"/>
    <property type="evidence" value="ECO:0007669"/>
    <property type="project" value="UniProtKB-ARBA"/>
</dbReference>
<dbReference type="GO" id="GO:0016020">
    <property type="term" value="C:membrane"/>
    <property type="evidence" value="ECO:0007669"/>
    <property type="project" value="TreeGrafter"/>
</dbReference>
<dbReference type="PROSITE" id="PS00551">
    <property type="entry name" value="MOLYBDOPTERIN_PROK_1"/>
    <property type="match status" value="1"/>
</dbReference>
<dbReference type="InterPro" id="IPR006656">
    <property type="entry name" value="Mopterin_OxRdtase"/>
</dbReference>
<keyword evidence="4" id="KW-0004">4Fe-4S</keyword>
<keyword evidence="5" id="KW-0500">Molybdenum</keyword>
<dbReference type="SUPFAM" id="SSF50692">
    <property type="entry name" value="ADC-like"/>
    <property type="match status" value="1"/>
</dbReference>